<name>A0A0L8I6S5_OCTBM</name>
<evidence type="ECO:0008006" key="2">
    <source>
        <dbReference type="Google" id="ProtNLM"/>
    </source>
</evidence>
<accession>A0A0L8I6S5</accession>
<feature type="non-terminal residue" evidence="1">
    <location>
        <position position="1"/>
    </location>
</feature>
<organism evidence="1">
    <name type="scientific">Octopus bimaculoides</name>
    <name type="common">California two-spotted octopus</name>
    <dbReference type="NCBI Taxonomy" id="37653"/>
    <lineage>
        <taxon>Eukaryota</taxon>
        <taxon>Metazoa</taxon>
        <taxon>Spiralia</taxon>
        <taxon>Lophotrochozoa</taxon>
        <taxon>Mollusca</taxon>
        <taxon>Cephalopoda</taxon>
        <taxon>Coleoidea</taxon>
        <taxon>Octopodiformes</taxon>
        <taxon>Octopoda</taxon>
        <taxon>Incirrata</taxon>
        <taxon>Octopodidae</taxon>
        <taxon>Octopus</taxon>
    </lineage>
</organism>
<dbReference type="Gene3D" id="3.60.10.10">
    <property type="entry name" value="Endonuclease/exonuclease/phosphatase"/>
    <property type="match status" value="1"/>
</dbReference>
<protein>
    <recommendedName>
        <fullName evidence="2">Endonuclease/exonuclease/phosphatase domain-containing protein</fullName>
    </recommendedName>
</protein>
<sequence length="188" mass="21801">SSSSTVRVGTWNVTTLYQSGKLENVQQEMTRLNINILGIYKTKCLNNGNFIINDFKMKYTCVSERVLLVNQHRHPFNISTIVAYAPTADSTEENSDAFYETLEEQNMIITNTWFKEHPRRIYTWRDPGDSSRNQIDYISINGRFKRSLKYAKAYPGVDCGSDHVPLVCTLQCKLEKLKREKHCRETGY</sequence>
<dbReference type="AlphaFoldDB" id="A0A0L8I6S5"/>
<dbReference type="OrthoDB" id="10030815at2759"/>
<reference evidence="1" key="1">
    <citation type="submission" date="2015-07" db="EMBL/GenBank/DDBJ databases">
        <title>MeaNS - Measles Nucleotide Surveillance Program.</title>
        <authorList>
            <person name="Tran T."/>
            <person name="Druce J."/>
        </authorList>
    </citation>
    <scope>NUCLEOTIDE SEQUENCE</scope>
    <source>
        <strain evidence="1">UCB-OBI-ISO-001</strain>
        <tissue evidence="1">Gonad</tissue>
    </source>
</reference>
<proteinExistence type="predicted"/>
<dbReference type="EMBL" id="KQ416499">
    <property type="protein sequence ID" value="KOF96735.1"/>
    <property type="molecule type" value="Genomic_DNA"/>
</dbReference>
<gene>
    <name evidence="1" type="ORF">OCBIM_22033934mg</name>
</gene>
<evidence type="ECO:0000313" key="1">
    <source>
        <dbReference type="EMBL" id="KOF96735.1"/>
    </source>
</evidence>
<dbReference type="SUPFAM" id="SSF56219">
    <property type="entry name" value="DNase I-like"/>
    <property type="match status" value="1"/>
</dbReference>
<dbReference type="InterPro" id="IPR036691">
    <property type="entry name" value="Endo/exonu/phosph_ase_sf"/>
</dbReference>